<dbReference type="Gene3D" id="3.40.50.1970">
    <property type="match status" value="1"/>
</dbReference>
<gene>
    <name evidence="6" type="ORF">HS961_12085</name>
</gene>
<keyword evidence="3" id="KW-0560">Oxidoreductase</keyword>
<dbReference type="Pfam" id="PF25137">
    <property type="entry name" value="ADH_Fe_C"/>
    <property type="match status" value="1"/>
</dbReference>
<sequence>MHIHSTVLSGHKVLDDIAYLVSGKHKLLFVSDQNIINIAGVQTLLGQLRRAATEVLVIDDVPPEPSDADVERILQERDLRGVDFVVGVGGGSVLDVAKLLSALAHPESPTLAELLAGTKVTQRVKALMVPTTAGTGSEATPNAILAIPARETKQGIISPVLLPDYVALAPELTVTMPHKIAASTGVDALCHLVECFTASIANPVADNYAMIGMKKLFENIELSVAEPHNLEAKLNMLWASYYGGACIAHAGTHLVHAMSYPLGGKYHIPHGVANAILLAPCFEWLRPLCVAKLARAYELVPGADLALDDEGKSHALVAYFADLVKRLRLPASLQELGIGRDHLPDLVQAALDVQRLIKNVPGPVTGADIEKVYLKLFN</sequence>
<dbReference type="InterPro" id="IPR001670">
    <property type="entry name" value="ADH_Fe/GldA"/>
</dbReference>
<dbReference type="PANTHER" id="PTHR11496">
    <property type="entry name" value="ALCOHOL DEHYDROGENASE"/>
    <property type="match status" value="1"/>
</dbReference>
<comment type="cofactor">
    <cofactor evidence="1">
        <name>Fe cation</name>
        <dbReference type="ChEBI" id="CHEBI:24875"/>
    </cofactor>
</comment>
<dbReference type="PANTHER" id="PTHR11496:SF83">
    <property type="entry name" value="HYDROXYACID-OXOACID TRANSHYDROGENASE, MITOCHONDRIAL"/>
    <property type="match status" value="1"/>
</dbReference>
<dbReference type="InterPro" id="IPR039697">
    <property type="entry name" value="Alcohol_dehydrogenase_Fe"/>
</dbReference>
<dbReference type="KEGG" id="cpis:HS961_12085"/>
<evidence type="ECO:0000259" key="5">
    <source>
        <dbReference type="Pfam" id="PF25137"/>
    </source>
</evidence>
<evidence type="ECO:0000256" key="1">
    <source>
        <dbReference type="ARBA" id="ARBA00001962"/>
    </source>
</evidence>
<feature type="domain" description="Fe-containing alcohol dehydrogenase-like C-terminal" evidence="5">
    <location>
        <begin position="182"/>
        <end position="375"/>
    </location>
</feature>
<dbReference type="AlphaFoldDB" id="A0A7G5EHN0"/>
<evidence type="ECO:0000256" key="2">
    <source>
        <dbReference type="ARBA" id="ARBA00007358"/>
    </source>
</evidence>
<proteinExistence type="inferred from homology"/>
<dbReference type="FunFam" id="3.40.50.1970:FF:000003">
    <property type="entry name" value="Alcohol dehydrogenase, iron-containing"/>
    <property type="match status" value="1"/>
</dbReference>
<protein>
    <submittedName>
        <fullName evidence="6">Iron-containing alcohol dehydrogenase</fullName>
    </submittedName>
</protein>
<comment type="similarity">
    <text evidence="2">Belongs to the iron-containing alcohol dehydrogenase family.</text>
</comment>
<feature type="domain" description="Alcohol dehydrogenase iron-type/glycerol dehydrogenase GldA" evidence="4">
    <location>
        <begin position="6"/>
        <end position="169"/>
    </location>
</feature>
<accession>A0A7G5EHN0</accession>
<dbReference type="InterPro" id="IPR056798">
    <property type="entry name" value="ADH_Fe_C"/>
</dbReference>
<organism evidence="6 7">
    <name type="scientific">Comamonas piscis</name>
    <dbReference type="NCBI Taxonomy" id="1562974"/>
    <lineage>
        <taxon>Bacteria</taxon>
        <taxon>Pseudomonadati</taxon>
        <taxon>Pseudomonadota</taxon>
        <taxon>Betaproteobacteria</taxon>
        <taxon>Burkholderiales</taxon>
        <taxon>Comamonadaceae</taxon>
        <taxon>Comamonas</taxon>
    </lineage>
</organism>
<evidence type="ECO:0000313" key="7">
    <source>
        <dbReference type="Proteomes" id="UP000515240"/>
    </source>
</evidence>
<dbReference type="GO" id="GO:0046872">
    <property type="term" value="F:metal ion binding"/>
    <property type="evidence" value="ECO:0007669"/>
    <property type="project" value="InterPro"/>
</dbReference>
<dbReference type="Pfam" id="PF00465">
    <property type="entry name" value="Fe-ADH"/>
    <property type="match status" value="1"/>
</dbReference>
<evidence type="ECO:0000259" key="4">
    <source>
        <dbReference type="Pfam" id="PF00465"/>
    </source>
</evidence>
<dbReference type="RefSeq" id="WP_182322269.1">
    <property type="nucleotide sequence ID" value="NZ_CP058554.1"/>
</dbReference>
<evidence type="ECO:0000313" key="6">
    <source>
        <dbReference type="EMBL" id="QMV73505.1"/>
    </source>
</evidence>
<keyword evidence="7" id="KW-1185">Reference proteome</keyword>
<dbReference type="Proteomes" id="UP000515240">
    <property type="component" value="Chromosome"/>
</dbReference>
<dbReference type="SUPFAM" id="SSF56796">
    <property type="entry name" value="Dehydroquinate synthase-like"/>
    <property type="match status" value="1"/>
</dbReference>
<name>A0A7G5EHN0_9BURK</name>
<evidence type="ECO:0000256" key="3">
    <source>
        <dbReference type="ARBA" id="ARBA00023002"/>
    </source>
</evidence>
<reference evidence="6 7" key="1">
    <citation type="journal article" date="2020" name="G3 (Bethesda)">
        <title>CeMbio - The Caenorhabditis elegans Microbiome Resource.</title>
        <authorList>
            <person name="Dirksen P."/>
            <person name="Assie A."/>
            <person name="Zimmermann J."/>
            <person name="Zhang F."/>
            <person name="Tietje A.M."/>
            <person name="Marsh S.A."/>
            <person name="Felix M.A."/>
            <person name="Shapira M."/>
            <person name="Kaleta C."/>
            <person name="Schulenburg H."/>
            <person name="Samuel B."/>
        </authorList>
    </citation>
    <scope>NUCLEOTIDE SEQUENCE [LARGE SCALE GENOMIC DNA]</scope>
    <source>
        <strain evidence="6 7">BIGb0172</strain>
    </source>
</reference>
<dbReference type="Gene3D" id="1.20.1090.10">
    <property type="entry name" value="Dehydroquinate synthase-like - alpha domain"/>
    <property type="match status" value="1"/>
</dbReference>
<dbReference type="GO" id="GO:0004022">
    <property type="term" value="F:alcohol dehydrogenase (NAD+) activity"/>
    <property type="evidence" value="ECO:0007669"/>
    <property type="project" value="TreeGrafter"/>
</dbReference>
<dbReference type="EMBL" id="CP058554">
    <property type="protein sequence ID" value="QMV73505.1"/>
    <property type="molecule type" value="Genomic_DNA"/>
</dbReference>
<dbReference type="CDD" id="cd08551">
    <property type="entry name" value="Fe-ADH"/>
    <property type="match status" value="1"/>
</dbReference>